<keyword evidence="1" id="KW-0732">Signal</keyword>
<evidence type="ECO:0000256" key="1">
    <source>
        <dbReference type="SAM" id="SignalP"/>
    </source>
</evidence>
<dbReference type="CDD" id="cd12871">
    <property type="entry name" value="Bacuni_01323_like"/>
    <property type="match status" value="1"/>
</dbReference>
<dbReference type="Proteomes" id="UP000824028">
    <property type="component" value="Unassembled WGS sequence"/>
</dbReference>
<dbReference type="Gene3D" id="2.40.160.190">
    <property type="match status" value="1"/>
</dbReference>
<comment type="caution">
    <text evidence="2">The sequence shown here is derived from an EMBL/GenBank/DDBJ whole genome shotgun (WGS) entry which is preliminary data.</text>
</comment>
<dbReference type="AlphaFoldDB" id="A0A9D2E8P3"/>
<sequence>MKKMNFFMVAMLCLCTLATGFTACSDDDNPVTPPDLGTPPFETVSGKYDVTSTDSPYESIELTASGNYIVTLSGASSPVASAAPRAGRSEVKLFKRNVAQTRATESDNYIYGTFTDLGNGRYQLEDFGTITLTTDVGGQVTGIEVESNRYGDASLEVEKEPVMSDDALTNALCRTWCIQSVREVYTDLETGEKYEETVDPTQDPDYGYEAMFSKAGTYLVKYIDGTLDMARWKWRSQTDASFYYTWEDEWYEEDYASISFSGNTAIVYEAWEEDGYREESWYTMTTDVAIPDDPTDEPQEPEQPTVESPVARVFGDKWIKTVSDDTYIYDENGFLVQIADEDDLEGEGTFFHYNYVTGAEGPDVYTLDGTELEQTATLGENGFVASVHHEEYDCVTTFEYDEEGHIIRIDDGREERHHVLTWENGDLVRVEYWYYDETPEEARVYTYTYSDQPSNGIMRFYNNYNIDLDVVEEFYYAGLMGIPTKHLIETETNYDGEVTRYEWTDTTLTKYNPSGTTSDLTFSFYE</sequence>
<gene>
    <name evidence="2" type="ORF">H9814_04610</name>
</gene>
<feature type="signal peptide" evidence="1">
    <location>
        <begin position="1"/>
        <end position="23"/>
    </location>
</feature>
<reference evidence="2" key="1">
    <citation type="journal article" date="2021" name="PeerJ">
        <title>Extensive microbial diversity within the chicken gut microbiome revealed by metagenomics and culture.</title>
        <authorList>
            <person name="Gilroy R."/>
            <person name="Ravi A."/>
            <person name="Getino M."/>
            <person name="Pursley I."/>
            <person name="Horton D.L."/>
            <person name="Alikhan N.F."/>
            <person name="Baker D."/>
            <person name="Gharbi K."/>
            <person name="Hall N."/>
            <person name="Watson M."/>
            <person name="Adriaenssens E.M."/>
            <person name="Foster-Nyarko E."/>
            <person name="Jarju S."/>
            <person name="Secka A."/>
            <person name="Antonio M."/>
            <person name="Oren A."/>
            <person name="Chaudhuri R.R."/>
            <person name="La Ragione R."/>
            <person name="Hildebrand F."/>
            <person name="Pallen M.J."/>
        </authorList>
    </citation>
    <scope>NUCLEOTIDE SEQUENCE</scope>
    <source>
        <strain evidence="2">ChiHjej9B8-1298</strain>
    </source>
</reference>
<proteinExistence type="predicted"/>
<feature type="chain" id="PRO_5038526308" evidence="1">
    <location>
        <begin position="24"/>
        <end position="526"/>
    </location>
</feature>
<organism evidence="2 3">
    <name type="scientific">Candidatus Bacteroides merdigallinarum</name>
    <dbReference type="NCBI Taxonomy" id="2838473"/>
    <lineage>
        <taxon>Bacteria</taxon>
        <taxon>Pseudomonadati</taxon>
        <taxon>Bacteroidota</taxon>
        <taxon>Bacteroidia</taxon>
        <taxon>Bacteroidales</taxon>
        <taxon>Bacteroidaceae</taxon>
        <taxon>Bacteroides</taxon>
    </lineage>
</organism>
<dbReference type="EMBL" id="DXBX01000032">
    <property type="protein sequence ID" value="HIZ32815.1"/>
    <property type="molecule type" value="Genomic_DNA"/>
</dbReference>
<dbReference type="PROSITE" id="PS51257">
    <property type="entry name" value="PROKAR_LIPOPROTEIN"/>
    <property type="match status" value="1"/>
</dbReference>
<protein>
    <submittedName>
        <fullName evidence="2">DUF4595 domain-containing protein</fullName>
    </submittedName>
</protein>
<evidence type="ECO:0000313" key="3">
    <source>
        <dbReference type="Proteomes" id="UP000824028"/>
    </source>
</evidence>
<name>A0A9D2E8P3_9BACE</name>
<evidence type="ECO:0000313" key="2">
    <source>
        <dbReference type="EMBL" id="HIZ32815.1"/>
    </source>
</evidence>
<reference evidence="2" key="2">
    <citation type="submission" date="2021-04" db="EMBL/GenBank/DDBJ databases">
        <authorList>
            <person name="Gilroy R."/>
        </authorList>
    </citation>
    <scope>NUCLEOTIDE SEQUENCE</scope>
    <source>
        <strain evidence="2">ChiHjej9B8-1298</strain>
    </source>
</reference>
<accession>A0A9D2E8P3</accession>